<comment type="caution">
    <text evidence="1">The sequence shown here is derived from an EMBL/GenBank/DDBJ whole genome shotgun (WGS) entry which is preliminary data.</text>
</comment>
<accession>A0A9J6P5F1</accession>
<dbReference type="EMBL" id="JAGSOJ010000004">
    <property type="protein sequence ID" value="MCM1991803.1"/>
    <property type="molecule type" value="Genomic_DNA"/>
</dbReference>
<dbReference type="InterPro" id="IPR009351">
    <property type="entry name" value="AlkZ-like"/>
</dbReference>
<dbReference type="AlphaFoldDB" id="A0A9J6P5F1"/>
<dbReference type="RefSeq" id="WP_250860939.1">
    <property type="nucleotide sequence ID" value="NZ_JAGSOJ010000004.1"/>
</dbReference>
<dbReference type="PANTHER" id="PTHR30528">
    <property type="entry name" value="CYTOPLASMIC PROTEIN"/>
    <property type="match status" value="1"/>
</dbReference>
<sequence length="396" mass="47140">MRLTKKQAREFLLAYQSLLEPRKICGKEGIYEYIRKVGCIQYDPLDMVGYNPYLVLQSRVEEFKAENLRELLYTDRKLLDGWDKCMSIYPVEDWPYFARYRADQYHQYEKEKASIDKVLPKVREALIEEGPLSSIDIKIDAKVKWGWSSTRVARAALESMYFWGELIIHHKVGTRKVYDFSEKQLPSELLSTPDPNTTIEQYFEWYVKRRIGAIGLLWNRSGDAWLGIHWMKSKDRNEAISRLVEKGELIPLEVEDIKYSFYIRKEEETLLNKIIKGVKYVPQASFIAALDNLIWDRKLIKELFGFEYKWEVYTPASQRKHGYYVLPVLYGDKFIARFEPKYNKKTGILEIINWWWEPDIVVTEEMKKAISDCFKKFLRYLSDKDIILNCKEKIIF</sequence>
<reference evidence="1" key="2">
    <citation type="submission" date="2021-04" db="EMBL/GenBank/DDBJ databases">
        <authorList>
            <person name="Dong X."/>
        </authorList>
    </citation>
    <scope>NUCLEOTIDE SEQUENCE</scope>
    <source>
        <strain evidence="1">ZWT</strain>
    </source>
</reference>
<name>A0A9J6P5F1_9CLOT</name>
<evidence type="ECO:0000313" key="2">
    <source>
        <dbReference type="Proteomes" id="UP001056429"/>
    </source>
</evidence>
<dbReference type="Proteomes" id="UP001056429">
    <property type="component" value="Unassembled WGS sequence"/>
</dbReference>
<proteinExistence type="predicted"/>
<dbReference type="PANTHER" id="PTHR30528:SF0">
    <property type="entry name" value="CYTOPLASMIC PROTEIN"/>
    <property type="match status" value="1"/>
</dbReference>
<reference evidence="1" key="1">
    <citation type="journal article" date="2021" name="mSystems">
        <title>Bacteria and Archaea Synergistically Convert Glycine Betaine to Biogenic Methane in the Formosa Cold Seep of the South China Sea.</title>
        <authorList>
            <person name="Li L."/>
            <person name="Zhang W."/>
            <person name="Zhang S."/>
            <person name="Song L."/>
            <person name="Sun Q."/>
            <person name="Zhang H."/>
            <person name="Xiang H."/>
            <person name="Dong X."/>
        </authorList>
    </citation>
    <scope>NUCLEOTIDE SEQUENCE</scope>
    <source>
        <strain evidence="1">ZWT</strain>
    </source>
</reference>
<evidence type="ECO:0000313" key="1">
    <source>
        <dbReference type="EMBL" id="MCM1991803.1"/>
    </source>
</evidence>
<organism evidence="1 2">
    <name type="scientific">Oceanirhabdus seepicola</name>
    <dbReference type="NCBI Taxonomy" id="2828781"/>
    <lineage>
        <taxon>Bacteria</taxon>
        <taxon>Bacillati</taxon>
        <taxon>Bacillota</taxon>
        <taxon>Clostridia</taxon>
        <taxon>Eubacteriales</taxon>
        <taxon>Clostridiaceae</taxon>
        <taxon>Oceanirhabdus</taxon>
    </lineage>
</organism>
<protein>
    <submittedName>
        <fullName evidence="1">YcaQ family DNA glycosylase</fullName>
    </submittedName>
</protein>
<dbReference type="Pfam" id="PF06224">
    <property type="entry name" value="AlkZ-like"/>
    <property type="match status" value="1"/>
</dbReference>
<gene>
    <name evidence="1" type="ORF">KDK92_18850</name>
</gene>
<keyword evidence="2" id="KW-1185">Reference proteome</keyword>